<feature type="compositionally biased region" description="Polar residues" evidence="1">
    <location>
        <begin position="481"/>
        <end position="499"/>
    </location>
</feature>
<feature type="domain" description="Apple" evidence="3">
    <location>
        <begin position="62"/>
        <end position="138"/>
    </location>
</feature>
<evidence type="ECO:0000313" key="5">
    <source>
        <dbReference type="WBParaSite" id="ACRNAN_Path_87.g317.t1"/>
    </source>
</evidence>
<feature type="domain" description="Apple" evidence="3">
    <location>
        <begin position="311"/>
        <end position="400"/>
    </location>
</feature>
<proteinExistence type="predicted"/>
<dbReference type="Gene3D" id="3.50.4.10">
    <property type="entry name" value="Hepatocyte Growth Factor"/>
    <property type="match status" value="1"/>
</dbReference>
<dbReference type="CDD" id="cd01099">
    <property type="entry name" value="PAN_AP_HGF"/>
    <property type="match status" value="1"/>
</dbReference>
<name>A0A914CD58_9BILA</name>
<sequence length="596" mass="67153">MVSCFIIGPTFLIFLTCISICKACIPGLGLPYPGYISPYGVPYAKSRASNTHKNFDSSSDACLSRFSNMKLTCADPIDQRSSITEEECYRICMEETPGCRSFQFFLDTGHCEIFAVRPPVEEISVMPFAKDDIVLDSKDSYSYKKRMKRQVCEPTIVPSIGSDVFVPNPSCMGLENLNPENQMFASPSDMQASGPRLMPELPDVCSGNLARIQIIDGIALNGDMMTKRQIVARIQVESPEICLLLCRNNAYLDGRQFSQRCSAVTFDRETGLCLVVNNTITPNGNLQYAPTPSTVYFEKICIPMLELPLGCEEAFYRIPQRVIVSTPDAKLDAPTLNHCIRLCITSLRQRGFLCKSIVYYSGTEWQTHNCLLHHQTRLTNPELVRSELQHEVDYVELPSCMIHGRQHDETLKDSMLWSEWSDCGQMLTRSRYRNCTDCPQRNETEPCMSEKKFLQEFPEMFKEVDVDENLTPIPATRFTGSSLESAQTNQHRTPFSSIDRTLGNKDDQNQYEVASLNLPPKIFDKSRQNLPKITTGLKDNHLATYAGPTSSDECDPMIRCCPYPAPTGIIRGCSVGYQINAENKREPCIPDDCKNE</sequence>
<feature type="domain" description="Apple" evidence="3">
    <location>
        <begin position="205"/>
        <end position="301"/>
    </location>
</feature>
<dbReference type="SMART" id="SM00473">
    <property type="entry name" value="PAN_AP"/>
    <property type="match status" value="3"/>
</dbReference>
<dbReference type="WBParaSite" id="ACRNAN_Path_87.g317.t1">
    <property type="protein sequence ID" value="ACRNAN_Path_87.g317.t1"/>
    <property type="gene ID" value="ACRNAN_Path_87.g317"/>
</dbReference>
<keyword evidence="2" id="KW-0732">Signal</keyword>
<dbReference type="Proteomes" id="UP000887540">
    <property type="component" value="Unplaced"/>
</dbReference>
<dbReference type="Pfam" id="PF00024">
    <property type="entry name" value="PAN_1"/>
    <property type="match status" value="2"/>
</dbReference>
<evidence type="ECO:0000313" key="4">
    <source>
        <dbReference type="Proteomes" id="UP000887540"/>
    </source>
</evidence>
<dbReference type="PROSITE" id="PS50948">
    <property type="entry name" value="PAN"/>
    <property type="match status" value="3"/>
</dbReference>
<reference evidence="5" key="1">
    <citation type="submission" date="2022-11" db="UniProtKB">
        <authorList>
            <consortium name="WormBaseParasite"/>
        </authorList>
    </citation>
    <scope>IDENTIFICATION</scope>
</reference>
<protein>
    <submittedName>
        <fullName evidence="5">Apple domain-containing protein</fullName>
    </submittedName>
</protein>
<feature type="signal peptide" evidence="2">
    <location>
        <begin position="1"/>
        <end position="23"/>
    </location>
</feature>
<evidence type="ECO:0000256" key="1">
    <source>
        <dbReference type="SAM" id="MobiDB-lite"/>
    </source>
</evidence>
<evidence type="ECO:0000256" key="2">
    <source>
        <dbReference type="SAM" id="SignalP"/>
    </source>
</evidence>
<accession>A0A914CD58</accession>
<feature type="chain" id="PRO_5037794217" evidence="2">
    <location>
        <begin position="24"/>
        <end position="596"/>
    </location>
</feature>
<keyword evidence="4" id="KW-1185">Reference proteome</keyword>
<dbReference type="InterPro" id="IPR003609">
    <property type="entry name" value="Pan_app"/>
</dbReference>
<dbReference type="SUPFAM" id="SSF57414">
    <property type="entry name" value="Hairpin loop containing domain-like"/>
    <property type="match status" value="3"/>
</dbReference>
<evidence type="ECO:0000259" key="3">
    <source>
        <dbReference type="PROSITE" id="PS50948"/>
    </source>
</evidence>
<dbReference type="AlphaFoldDB" id="A0A914CD58"/>
<feature type="region of interest" description="Disordered" evidence="1">
    <location>
        <begin position="481"/>
        <end position="504"/>
    </location>
</feature>
<organism evidence="4 5">
    <name type="scientific">Acrobeloides nanus</name>
    <dbReference type="NCBI Taxonomy" id="290746"/>
    <lineage>
        <taxon>Eukaryota</taxon>
        <taxon>Metazoa</taxon>
        <taxon>Ecdysozoa</taxon>
        <taxon>Nematoda</taxon>
        <taxon>Chromadorea</taxon>
        <taxon>Rhabditida</taxon>
        <taxon>Tylenchina</taxon>
        <taxon>Cephalobomorpha</taxon>
        <taxon>Cephaloboidea</taxon>
        <taxon>Cephalobidae</taxon>
        <taxon>Acrobeloides</taxon>
    </lineage>
</organism>